<feature type="domain" description="RecF/RecN/SMC N-terminal" evidence="11">
    <location>
        <begin position="2"/>
        <end position="507"/>
    </location>
</feature>
<dbReference type="Gene3D" id="3.40.50.300">
    <property type="entry name" value="P-loop containing nucleotide triphosphate hydrolases"/>
    <property type="match status" value="2"/>
</dbReference>
<evidence type="ECO:0000256" key="3">
    <source>
        <dbReference type="ARBA" id="ARBA00021315"/>
    </source>
</evidence>
<dbReference type="InterPro" id="IPR004604">
    <property type="entry name" value="DNA_recomb/repair_RecN"/>
</dbReference>
<evidence type="ECO:0000256" key="5">
    <source>
        <dbReference type="ARBA" id="ARBA00022763"/>
    </source>
</evidence>
<comment type="similarity">
    <text evidence="2 9">Belongs to the RecN family.</text>
</comment>
<name>A0A179DMD1_9SPHI</name>
<evidence type="ECO:0000256" key="1">
    <source>
        <dbReference type="ARBA" id="ARBA00003618"/>
    </source>
</evidence>
<evidence type="ECO:0000259" key="11">
    <source>
        <dbReference type="Pfam" id="PF02463"/>
    </source>
</evidence>
<dbReference type="GO" id="GO:0006310">
    <property type="term" value="P:DNA recombination"/>
    <property type="evidence" value="ECO:0007669"/>
    <property type="project" value="InterPro"/>
</dbReference>
<evidence type="ECO:0000256" key="8">
    <source>
        <dbReference type="ARBA" id="ARBA00033408"/>
    </source>
</evidence>
<evidence type="ECO:0000256" key="9">
    <source>
        <dbReference type="PIRNR" id="PIRNR003128"/>
    </source>
</evidence>
<reference evidence="12 13" key="2">
    <citation type="submission" date="2016-06" db="EMBL/GenBank/DDBJ databases">
        <title>Pedobacter psychrophilus sp. nov., isolated from Antarctic fragmentary rock.</title>
        <authorList>
            <person name="Svec P."/>
        </authorList>
    </citation>
    <scope>NUCLEOTIDE SEQUENCE [LARGE SCALE GENOMIC DNA]</scope>
    <source>
        <strain evidence="12 13">CCM 8644</strain>
    </source>
</reference>
<keyword evidence="13" id="KW-1185">Reference proteome</keyword>
<dbReference type="GO" id="GO:0043590">
    <property type="term" value="C:bacterial nucleoid"/>
    <property type="evidence" value="ECO:0007669"/>
    <property type="project" value="TreeGrafter"/>
</dbReference>
<dbReference type="EMBL" id="LWHJ01000011">
    <property type="protein sequence ID" value="OAQ42217.1"/>
    <property type="molecule type" value="Genomic_DNA"/>
</dbReference>
<dbReference type="GO" id="GO:0006281">
    <property type="term" value="P:DNA repair"/>
    <property type="evidence" value="ECO:0007669"/>
    <property type="project" value="UniProtKB-KW"/>
</dbReference>
<evidence type="ECO:0000256" key="6">
    <source>
        <dbReference type="ARBA" id="ARBA00022840"/>
    </source>
</evidence>
<dbReference type="PIRSF" id="PIRSF003128">
    <property type="entry name" value="RecN"/>
    <property type="match status" value="1"/>
</dbReference>
<feature type="coiled-coil region" evidence="10">
    <location>
        <begin position="148"/>
        <end position="185"/>
    </location>
</feature>
<dbReference type="PANTHER" id="PTHR11059:SF0">
    <property type="entry name" value="DNA REPAIR PROTEIN RECN"/>
    <property type="match status" value="1"/>
</dbReference>
<protein>
    <recommendedName>
        <fullName evidence="3 9">DNA repair protein RecN</fullName>
    </recommendedName>
    <alternativeName>
        <fullName evidence="8 9">Recombination protein N</fullName>
    </alternativeName>
</protein>
<dbReference type="NCBIfam" id="TIGR00634">
    <property type="entry name" value="recN"/>
    <property type="match status" value="1"/>
</dbReference>
<evidence type="ECO:0000313" key="12">
    <source>
        <dbReference type="EMBL" id="OAQ42217.1"/>
    </source>
</evidence>
<dbReference type="CDD" id="cd03241">
    <property type="entry name" value="ABC_RecN"/>
    <property type="match status" value="2"/>
</dbReference>
<proteinExistence type="inferred from homology"/>
<dbReference type="GO" id="GO:0005524">
    <property type="term" value="F:ATP binding"/>
    <property type="evidence" value="ECO:0007669"/>
    <property type="project" value="UniProtKB-KW"/>
</dbReference>
<feature type="coiled-coil region" evidence="10">
    <location>
        <begin position="268"/>
        <end position="302"/>
    </location>
</feature>
<accession>A0A179DMD1</accession>
<dbReference type="SUPFAM" id="SSF52540">
    <property type="entry name" value="P-loop containing nucleoside triphosphate hydrolases"/>
    <property type="match status" value="2"/>
</dbReference>
<keyword evidence="6" id="KW-0067">ATP-binding</keyword>
<keyword evidence="7 9" id="KW-0234">DNA repair</keyword>
<reference evidence="12 13" key="1">
    <citation type="submission" date="2016-04" db="EMBL/GenBank/DDBJ databases">
        <authorList>
            <person name="Evans L.H."/>
            <person name="Alamgir A."/>
            <person name="Owens N."/>
            <person name="Weber N.D."/>
            <person name="Virtaneva K."/>
            <person name="Barbian K."/>
            <person name="Babar A."/>
            <person name="Rosenke K."/>
        </authorList>
    </citation>
    <scope>NUCLEOTIDE SEQUENCE [LARGE SCALE GENOMIC DNA]</scope>
    <source>
        <strain evidence="12 13">CCM 8644</strain>
    </source>
</reference>
<dbReference type="InterPro" id="IPR027417">
    <property type="entry name" value="P-loop_NTPase"/>
</dbReference>
<dbReference type="InterPro" id="IPR003395">
    <property type="entry name" value="RecF/RecN/SMC_N"/>
</dbReference>
<keyword evidence="4" id="KW-0547">Nucleotide-binding</keyword>
<dbReference type="AlphaFoldDB" id="A0A179DMD1"/>
<dbReference type="NCBIfam" id="NF008121">
    <property type="entry name" value="PRK10869.1"/>
    <property type="match status" value="1"/>
</dbReference>
<dbReference type="GO" id="GO:0009432">
    <property type="term" value="P:SOS response"/>
    <property type="evidence" value="ECO:0007669"/>
    <property type="project" value="TreeGrafter"/>
</dbReference>
<dbReference type="Proteomes" id="UP000078459">
    <property type="component" value="Unassembled WGS sequence"/>
</dbReference>
<evidence type="ECO:0000256" key="10">
    <source>
        <dbReference type="SAM" id="Coils"/>
    </source>
</evidence>
<gene>
    <name evidence="12" type="ORF">A5893_03630</name>
</gene>
<dbReference type="STRING" id="1826909.A5893_03630"/>
<feature type="coiled-coil region" evidence="10">
    <location>
        <begin position="328"/>
        <end position="369"/>
    </location>
</feature>
<keyword evidence="10" id="KW-0175">Coiled coil</keyword>
<keyword evidence="5 9" id="KW-0227">DNA damage</keyword>
<dbReference type="PANTHER" id="PTHR11059">
    <property type="entry name" value="DNA REPAIR PROTEIN RECN"/>
    <property type="match status" value="1"/>
</dbReference>
<dbReference type="OrthoDB" id="9806954at2"/>
<evidence type="ECO:0000256" key="4">
    <source>
        <dbReference type="ARBA" id="ARBA00022741"/>
    </source>
</evidence>
<evidence type="ECO:0000313" key="13">
    <source>
        <dbReference type="Proteomes" id="UP000078459"/>
    </source>
</evidence>
<dbReference type="RefSeq" id="WP_068821247.1">
    <property type="nucleotide sequence ID" value="NZ_LWHJ01000011.1"/>
</dbReference>
<evidence type="ECO:0000256" key="2">
    <source>
        <dbReference type="ARBA" id="ARBA00009441"/>
    </source>
</evidence>
<sequence>MLSRLLIKNYALIDNLDISFGNDLNVITGETGAGKSIVLGALGLILGQRAEGKYFFNQQKKCIVEGFFNIGEYQLKDFFIDNDLDYENETVLRREIALDGKSRAFINDTPVTLGILKNLGQQLIDVHSQHATLEINNADFQLLVIDVVAEHQDLLIEYKNQFQSYKKNQRKLKTLKEDTDKAKADQDYYQFLFDELETASINEGEQENLEIELNSLSHSEEIKKNLLGANFLIDNSEESALPKLKEALTQIQSLEKYQPNVLAFADRLKSAIIEIKDINDELETLEQATSFNESRLDEINERLSLFYSLQKKHRLNNNEELINFKNELSDKLNKILFADEDLEKLENELAKSEKELQQKAEKISKNRAKVIPQIEKHILETLAEVGMNNSQLKIEKKTALVLDKDGNDEIKFLFNANKGHQLNELNKVASGGELSRLMLSIKSLIAKKTALPTIIFDEIDTGVSGEVANRVGIIMEELAKNMQVITITHLPQMASKGKAHYFVYKATKDDFTYTQIKRLNEDERILEIAKMLSGENPKESALQNARELLYN</sequence>
<evidence type="ECO:0000256" key="7">
    <source>
        <dbReference type="ARBA" id="ARBA00023204"/>
    </source>
</evidence>
<organism evidence="12 13">
    <name type="scientific">Pedobacter psychrophilus</name>
    <dbReference type="NCBI Taxonomy" id="1826909"/>
    <lineage>
        <taxon>Bacteria</taxon>
        <taxon>Pseudomonadati</taxon>
        <taxon>Bacteroidota</taxon>
        <taxon>Sphingobacteriia</taxon>
        <taxon>Sphingobacteriales</taxon>
        <taxon>Sphingobacteriaceae</taxon>
        <taxon>Pedobacter</taxon>
    </lineage>
</organism>
<dbReference type="Pfam" id="PF02463">
    <property type="entry name" value="SMC_N"/>
    <property type="match status" value="1"/>
</dbReference>
<comment type="caution">
    <text evidence="12">The sequence shown here is derived from an EMBL/GenBank/DDBJ whole genome shotgun (WGS) entry which is preliminary data.</text>
</comment>
<comment type="function">
    <text evidence="1 9">May be involved in recombinational repair of damaged DNA.</text>
</comment>